<name>A0A7J8N5F3_9ROSI</name>
<evidence type="ECO:0000313" key="3">
    <source>
        <dbReference type="Proteomes" id="UP000593572"/>
    </source>
</evidence>
<comment type="caution">
    <text evidence="2">The sequence shown here is derived from an EMBL/GenBank/DDBJ whole genome shotgun (WGS) entry which is preliminary data.</text>
</comment>
<organism evidence="2 3">
    <name type="scientific">Gossypium lobatum</name>
    <dbReference type="NCBI Taxonomy" id="34289"/>
    <lineage>
        <taxon>Eukaryota</taxon>
        <taxon>Viridiplantae</taxon>
        <taxon>Streptophyta</taxon>
        <taxon>Embryophyta</taxon>
        <taxon>Tracheophyta</taxon>
        <taxon>Spermatophyta</taxon>
        <taxon>Magnoliopsida</taxon>
        <taxon>eudicotyledons</taxon>
        <taxon>Gunneridae</taxon>
        <taxon>Pentapetalae</taxon>
        <taxon>rosids</taxon>
        <taxon>malvids</taxon>
        <taxon>Malvales</taxon>
        <taxon>Malvaceae</taxon>
        <taxon>Malvoideae</taxon>
        <taxon>Gossypium</taxon>
    </lineage>
</organism>
<reference evidence="2 3" key="1">
    <citation type="journal article" date="2019" name="Genome Biol. Evol.">
        <title>Insights into the evolution of the New World diploid cottons (Gossypium, subgenus Houzingenia) based on genome sequencing.</title>
        <authorList>
            <person name="Grover C.E."/>
            <person name="Arick M.A. 2nd"/>
            <person name="Thrash A."/>
            <person name="Conover J.L."/>
            <person name="Sanders W.S."/>
            <person name="Peterson D.G."/>
            <person name="Frelichowski J.E."/>
            <person name="Scheffler J.A."/>
            <person name="Scheffler B.E."/>
            <person name="Wendel J.F."/>
        </authorList>
    </citation>
    <scope>NUCLEOTIDE SEQUENCE [LARGE SCALE GENOMIC DNA]</scope>
    <source>
        <strain evidence="2">157</strain>
        <tissue evidence="2">Leaf</tissue>
    </source>
</reference>
<feature type="region of interest" description="Disordered" evidence="1">
    <location>
        <begin position="37"/>
        <end position="61"/>
    </location>
</feature>
<gene>
    <name evidence="2" type="ORF">Golob_002537</name>
</gene>
<evidence type="ECO:0000313" key="2">
    <source>
        <dbReference type="EMBL" id="MBA0572179.1"/>
    </source>
</evidence>
<accession>A0A7J8N5F3</accession>
<proteinExistence type="predicted"/>
<dbReference type="Proteomes" id="UP000593572">
    <property type="component" value="Unassembled WGS sequence"/>
</dbReference>
<sequence>MAALGRNDPVGLKIYDYPPKQVTLGVIQERFGEHTTADAKDVIEGDEQDKDDIELAIKPSA</sequence>
<dbReference type="EMBL" id="JABEZX010000012">
    <property type="protein sequence ID" value="MBA0572179.1"/>
    <property type="molecule type" value="Genomic_DNA"/>
</dbReference>
<protein>
    <submittedName>
        <fullName evidence="2">Uncharacterized protein</fullName>
    </submittedName>
</protein>
<keyword evidence="3" id="KW-1185">Reference proteome</keyword>
<evidence type="ECO:0000256" key="1">
    <source>
        <dbReference type="SAM" id="MobiDB-lite"/>
    </source>
</evidence>
<feature type="compositionally biased region" description="Acidic residues" evidence="1">
    <location>
        <begin position="44"/>
        <end position="54"/>
    </location>
</feature>
<dbReference type="AlphaFoldDB" id="A0A7J8N5F3"/>